<dbReference type="RefSeq" id="WP_155097218.1">
    <property type="nucleotide sequence ID" value="NZ_WMIE01000022.1"/>
</dbReference>
<dbReference type="OrthoDB" id="9806388at2"/>
<dbReference type="AlphaFoldDB" id="A0A6L6JH32"/>
<dbReference type="Gene3D" id="3.90.230.10">
    <property type="entry name" value="Creatinase/methionine aminopeptidase superfamily"/>
    <property type="match status" value="1"/>
</dbReference>
<dbReference type="SUPFAM" id="SSF55920">
    <property type="entry name" value="Creatinase/aminopeptidase"/>
    <property type="match status" value="1"/>
</dbReference>
<evidence type="ECO:0000313" key="2">
    <source>
        <dbReference type="EMBL" id="MTH79867.1"/>
    </source>
</evidence>
<dbReference type="InterPro" id="IPR050659">
    <property type="entry name" value="Peptidase_M24B"/>
</dbReference>
<dbReference type="Pfam" id="PF00557">
    <property type="entry name" value="Peptidase_M24"/>
    <property type="match status" value="1"/>
</dbReference>
<dbReference type="InterPro" id="IPR036005">
    <property type="entry name" value="Creatinase/aminopeptidase-like"/>
</dbReference>
<dbReference type="PANTHER" id="PTHR46112">
    <property type="entry name" value="AMINOPEPTIDASE"/>
    <property type="match status" value="1"/>
</dbReference>
<dbReference type="InterPro" id="IPR029149">
    <property type="entry name" value="Creatin/AminoP/Spt16_N"/>
</dbReference>
<organism evidence="2 3">
    <name type="scientific">Paracoccus aestuariivivens</name>
    <dbReference type="NCBI Taxonomy" id="1820333"/>
    <lineage>
        <taxon>Bacteria</taxon>
        <taxon>Pseudomonadati</taxon>
        <taxon>Pseudomonadota</taxon>
        <taxon>Alphaproteobacteria</taxon>
        <taxon>Rhodobacterales</taxon>
        <taxon>Paracoccaceae</taxon>
        <taxon>Paracoccus</taxon>
    </lineage>
</organism>
<evidence type="ECO:0000259" key="1">
    <source>
        <dbReference type="Pfam" id="PF00557"/>
    </source>
</evidence>
<keyword evidence="3" id="KW-1185">Reference proteome</keyword>
<feature type="domain" description="Peptidase M24" evidence="1">
    <location>
        <begin position="202"/>
        <end position="451"/>
    </location>
</feature>
<evidence type="ECO:0000313" key="3">
    <source>
        <dbReference type="Proteomes" id="UP000478183"/>
    </source>
</evidence>
<dbReference type="InterPro" id="IPR000994">
    <property type="entry name" value="Pept_M24"/>
</dbReference>
<comment type="caution">
    <text evidence="2">The sequence shown here is derived from an EMBL/GenBank/DDBJ whole genome shotgun (WGS) entry which is preliminary data.</text>
</comment>
<accession>A0A6L6JH32</accession>
<sequence>MNAHATPRASIERLLGDFTPDFDFRPAMPIPPAEYAERMRKLKREAVSAGHDAVVVHCDTVGWFHAAHAYLRYLCDWMREGVLIIPMDEGKEPVLLSFFTQSVILPPGGEPVGVDRILQIGAVGREYADIPGDSGQKTVEATVNLLTDIGAGRGSIGFIGDKRSTAFRAALTAAMPGAKFTDQHGILDRMQRARSPAEIAVIRSAAQLISVATQAAYHVARPGVTDYEIYAAFTMAQMARGGETGDGYQIGANEWGTHCGKPYGRVMRKGDLANLYVSNVTYQGYTAQTARMIAFGELTARQELVLDACTRGVKAAEKLIRPGTLMRDLNNAAFAPYVEAGLLKDPEARSIPYIWSTGADGGPREIPRQYIPDADYEAQGRRLMHVYPATFGPHNPNLGHSVGMAGGQNAFNISSHNYDKLEEGMVFVLHTQWLEPMSAGCNVGDMYLVTADGFENLSRHTPLETHRVAA</sequence>
<reference evidence="2 3" key="1">
    <citation type="submission" date="2019-11" db="EMBL/GenBank/DDBJ databases">
        <authorList>
            <person name="Dong K."/>
        </authorList>
    </citation>
    <scope>NUCLEOTIDE SEQUENCE [LARGE SCALE GENOMIC DNA]</scope>
    <source>
        <strain evidence="2 3">NBRC 111993</strain>
    </source>
</reference>
<dbReference type="SUPFAM" id="SSF53092">
    <property type="entry name" value="Creatinase/prolidase N-terminal domain"/>
    <property type="match status" value="1"/>
</dbReference>
<name>A0A6L6JH32_9RHOB</name>
<gene>
    <name evidence="2" type="ORF">GL286_19345</name>
</gene>
<dbReference type="Proteomes" id="UP000478183">
    <property type="component" value="Unassembled WGS sequence"/>
</dbReference>
<dbReference type="EMBL" id="WMIE01000022">
    <property type="protein sequence ID" value="MTH79867.1"/>
    <property type="molecule type" value="Genomic_DNA"/>
</dbReference>
<dbReference type="Gene3D" id="3.40.350.10">
    <property type="entry name" value="Creatinase/prolidase N-terminal domain"/>
    <property type="match status" value="1"/>
</dbReference>
<protein>
    <submittedName>
        <fullName evidence="2">M24 family metallopeptidase</fullName>
    </submittedName>
</protein>
<proteinExistence type="predicted"/>
<dbReference type="PANTHER" id="PTHR46112:SF3">
    <property type="entry name" value="AMINOPEPTIDASE YPDF"/>
    <property type="match status" value="1"/>
</dbReference>
<dbReference type="CDD" id="cd01066">
    <property type="entry name" value="APP_MetAP"/>
    <property type="match status" value="1"/>
</dbReference>